<keyword evidence="2" id="KW-0732">Signal</keyword>
<gene>
    <name evidence="3" type="ORF">Pan216_06190</name>
</gene>
<dbReference type="RefSeq" id="WP_145254620.1">
    <property type="nucleotide sequence ID" value="NZ_CP036279.1"/>
</dbReference>
<evidence type="ECO:0008006" key="5">
    <source>
        <dbReference type="Google" id="ProtNLM"/>
    </source>
</evidence>
<evidence type="ECO:0000313" key="4">
    <source>
        <dbReference type="Proteomes" id="UP000317093"/>
    </source>
</evidence>
<dbReference type="OrthoDB" id="253582at2"/>
<dbReference type="SUPFAM" id="SSF48371">
    <property type="entry name" value="ARM repeat"/>
    <property type="match status" value="1"/>
</dbReference>
<dbReference type="Gene3D" id="1.25.10.10">
    <property type="entry name" value="Leucine-rich Repeat Variant"/>
    <property type="match status" value="2"/>
</dbReference>
<reference evidence="3 4" key="1">
    <citation type="submission" date="2019-02" db="EMBL/GenBank/DDBJ databases">
        <title>Deep-cultivation of Planctomycetes and their phenomic and genomic characterization uncovers novel biology.</title>
        <authorList>
            <person name="Wiegand S."/>
            <person name="Jogler M."/>
            <person name="Boedeker C."/>
            <person name="Pinto D."/>
            <person name="Vollmers J."/>
            <person name="Rivas-Marin E."/>
            <person name="Kohn T."/>
            <person name="Peeters S.H."/>
            <person name="Heuer A."/>
            <person name="Rast P."/>
            <person name="Oberbeckmann S."/>
            <person name="Bunk B."/>
            <person name="Jeske O."/>
            <person name="Meyerdierks A."/>
            <person name="Storesund J.E."/>
            <person name="Kallscheuer N."/>
            <person name="Luecker S."/>
            <person name="Lage O.M."/>
            <person name="Pohl T."/>
            <person name="Merkel B.J."/>
            <person name="Hornburger P."/>
            <person name="Mueller R.-W."/>
            <person name="Bruemmer F."/>
            <person name="Labrenz M."/>
            <person name="Spormann A.M."/>
            <person name="Op den Camp H."/>
            <person name="Overmann J."/>
            <person name="Amann R."/>
            <person name="Jetten M.S.M."/>
            <person name="Mascher T."/>
            <person name="Medema M.H."/>
            <person name="Devos D.P."/>
            <person name="Kaster A.-K."/>
            <person name="Ovreas L."/>
            <person name="Rohde M."/>
            <person name="Galperin M.Y."/>
            <person name="Jogler C."/>
        </authorList>
    </citation>
    <scope>NUCLEOTIDE SEQUENCE [LARGE SCALE GENOMIC DNA]</scope>
    <source>
        <strain evidence="3 4">Pan216</strain>
    </source>
</reference>
<dbReference type="KEGG" id="knv:Pan216_06190"/>
<proteinExistence type="predicted"/>
<dbReference type="InterPro" id="IPR016024">
    <property type="entry name" value="ARM-type_fold"/>
</dbReference>
<feature type="chain" id="PRO_5021743261" description="Response regulatory domain-containing protein" evidence="2">
    <location>
        <begin position="25"/>
        <end position="783"/>
    </location>
</feature>
<dbReference type="AlphaFoldDB" id="A0A518AYI4"/>
<accession>A0A518AYI4</accession>
<name>A0A518AYI4_9BACT</name>
<evidence type="ECO:0000256" key="2">
    <source>
        <dbReference type="SAM" id="SignalP"/>
    </source>
</evidence>
<evidence type="ECO:0000256" key="1">
    <source>
        <dbReference type="SAM" id="MobiDB-lite"/>
    </source>
</evidence>
<evidence type="ECO:0000313" key="3">
    <source>
        <dbReference type="EMBL" id="QDU59786.1"/>
    </source>
</evidence>
<protein>
    <recommendedName>
        <fullName evidence="5">Response regulatory domain-containing protein</fullName>
    </recommendedName>
</protein>
<dbReference type="InterPro" id="IPR011989">
    <property type="entry name" value="ARM-like"/>
</dbReference>
<dbReference type="EMBL" id="CP036279">
    <property type="protein sequence ID" value="QDU59786.1"/>
    <property type="molecule type" value="Genomic_DNA"/>
</dbReference>
<organism evidence="3 4">
    <name type="scientific">Kolteria novifilia</name>
    <dbReference type="NCBI Taxonomy" id="2527975"/>
    <lineage>
        <taxon>Bacteria</taxon>
        <taxon>Pseudomonadati</taxon>
        <taxon>Planctomycetota</taxon>
        <taxon>Planctomycetia</taxon>
        <taxon>Kolteriales</taxon>
        <taxon>Kolteriaceae</taxon>
        <taxon>Kolteria</taxon>
    </lineage>
</organism>
<keyword evidence="4" id="KW-1185">Reference proteome</keyword>
<feature type="region of interest" description="Disordered" evidence="1">
    <location>
        <begin position="736"/>
        <end position="783"/>
    </location>
</feature>
<feature type="signal peptide" evidence="2">
    <location>
        <begin position="1"/>
        <end position="24"/>
    </location>
</feature>
<feature type="compositionally biased region" description="Low complexity" evidence="1">
    <location>
        <begin position="736"/>
        <end position="775"/>
    </location>
</feature>
<sequence length="783" mass="84693" precursor="true">MNTKRFLLRTSLSAMLVAPLLAQAQPPSAERTLVPGAPSSIDRFLQPPETTADLWRVVDRELRHGKVDRAKAYLKALVARPDLEAQVVPIQEQYGPDLLLRLSRMPELGPDAKELLRVAGKAARAHNNDPDRIRHYLAQIQKTPGERAFAIGQLRNIGIAAIPYFVEALEQQSNDESVMIAALMGMPKTTWPAVATMLESGDNSLASIAIEVLARWRVPESARWLWLYLADPKHPATLRARAKTALGEIGGVDPSSLPSTASALFRYTDDLGGITPSSEMIETWSWKQGKPVMEKLPASEVRFRRAVQAAQAALVSNPENQQIQRTLLRLSLLWSDQRTTAGQPIPATVIRDMLSAGPTLTSQLLLQEMAWANRASDASQKKQANAVVLGAVKNLGMIGDEVSVAVGPSTPGPLLQAIDYPDPQVQFAAAMAILQIHPKSAFPKRQRVVETLTRALGTTQEPIALIIDESNERSGRYGLIVKDLGYAARHEPNGREGFRTAAQAGPVDLILLSPTITQWRINDTIANLRADRRTQSIPILIPITDDPRGRLESLSRRYPDVTTIPEGVQSGEELGKVMNVVMQDPMPQAMPAAVRQQQRQVAIEALLRLARGELPSINVAPAAPAIAELLDDPNLGPVAAQALGYLASDVNQRRLAEVVLIQQLPAANRIASAAALCQNIQLSGRSLLPGNLETDLVNLGSQTKEPGLAIMLGRLAGLLNPTPAEVGRRLDQLDITQPAAPGTPRAPQAPAAAPPKNQQPPAKQAAPKNGAPPKKSNLFDFGN</sequence>
<dbReference type="Proteomes" id="UP000317093">
    <property type="component" value="Chromosome"/>
</dbReference>